<proteinExistence type="predicted"/>
<feature type="chain" id="PRO_5031449909" evidence="1">
    <location>
        <begin position="27"/>
        <end position="347"/>
    </location>
</feature>
<dbReference type="Pfam" id="PF11276">
    <property type="entry name" value="DUF3078"/>
    <property type="match status" value="1"/>
</dbReference>
<reference evidence="2 3" key="1">
    <citation type="submission" date="2020-03" db="EMBL/GenBank/DDBJ databases">
        <title>Metabolic flexibility allows generalist bacteria to become dominant in a frequently disturbed ecosystem.</title>
        <authorList>
            <person name="Chen Y.-J."/>
            <person name="Leung P.M."/>
            <person name="Bay S.K."/>
            <person name="Hugenholtz P."/>
            <person name="Kessler A.J."/>
            <person name="Shelley G."/>
            <person name="Waite D.W."/>
            <person name="Cook P.L."/>
            <person name="Greening C."/>
        </authorList>
    </citation>
    <scope>NUCLEOTIDE SEQUENCE [LARGE SCALE GENOMIC DNA]</scope>
    <source>
        <strain evidence="2">SS_bin_28</strain>
    </source>
</reference>
<organism evidence="2 3">
    <name type="scientific">Eiseniibacteriota bacterium</name>
    <dbReference type="NCBI Taxonomy" id="2212470"/>
    <lineage>
        <taxon>Bacteria</taxon>
        <taxon>Candidatus Eiseniibacteriota</taxon>
    </lineage>
</organism>
<dbReference type="EMBL" id="JABDJR010000485">
    <property type="protein sequence ID" value="NNF07483.1"/>
    <property type="molecule type" value="Genomic_DNA"/>
</dbReference>
<comment type="caution">
    <text evidence="2">The sequence shown here is derived from an EMBL/GenBank/DDBJ whole genome shotgun (WGS) entry which is preliminary data.</text>
</comment>
<evidence type="ECO:0000256" key="1">
    <source>
        <dbReference type="SAM" id="SignalP"/>
    </source>
</evidence>
<accession>A0A7Y2EG15</accession>
<gene>
    <name evidence="2" type="ORF">HKN21_12045</name>
</gene>
<name>A0A7Y2EG15_UNCEI</name>
<protein>
    <submittedName>
        <fullName evidence="2">DUF3078 domain-containing protein</fullName>
    </submittedName>
</protein>
<dbReference type="Proteomes" id="UP000547674">
    <property type="component" value="Unassembled WGS sequence"/>
</dbReference>
<dbReference type="AlphaFoldDB" id="A0A7Y2EG15"/>
<sequence length="347" mass="39039">MKHLGKVALLGLTVLLATGFATSTVAQEEEERVLEIGKFYPFLEGGLQITQSSYSDNWAGGDRGSIVWTAILNANAENQLSEKVNWLNTLKLAFGQTHQQSLVDGERVWDKPEKSTDLIDLETVFRFTLGAWLDPYASGRFESQFQDASDPFGRNLSLNPLKFREAVGVSRVFIDKKDEKLLSRAGFALRQTSRKIFVEAPPSDLTASESANDGGLEWITDYTNKILEDRVTWTSRLSLYQPFFYSGSDEFEALTAQQLLDAGLDSDIVDYTKALDIDWENIFSTQITKIISVQLYTRFVYDKYDNSVFPALKDNGDLKDPVTVKNAVRKAGQFKQTLAIGLTYRFL</sequence>
<keyword evidence="1" id="KW-0732">Signal</keyword>
<evidence type="ECO:0000313" key="3">
    <source>
        <dbReference type="Proteomes" id="UP000547674"/>
    </source>
</evidence>
<dbReference type="InterPro" id="IPR021428">
    <property type="entry name" value="DUF3078"/>
</dbReference>
<evidence type="ECO:0000313" key="2">
    <source>
        <dbReference type="EMBL" id="NNF07483.1"/>
    </source>
</evidence>
<feature type="signal peptide" evidence="1">
    <location>
        <begin position="1"/>
        <end position="26"/>
    </location>
</feature>